<dbReference type="Proteomes" id="UP000553343">
    <property type="component" value="Unassembled WGS sequence"/>
</dbReference>
<feature type="domain" description="PIN" evidence="1">
    <location>
        <begin position="12"/>
        <end position="125"/>
    </location>
</feature>
<dbReference type="Pfam" id="PF01850">
    <property type="entry name" value="PIN"/>
    <property type="match status" value="1"/>
</dbReference>
<dbReference type="RefSeq" id="WP_178366391.1">
    <property type="nucleotide sequence ID" value="NZ_JACADJ010000020.1"/>
</dbReference>
<proteinExistence type="predicted"/>
<protein>
    <submittedName>
        <fullName evidence="2">PIN domain-containing protein</fullName>
    </submittedName>
</protein>
<dbReference type="AlphaFoldDB" id="A0A850TC32"/>
<reference evidence="2 3" key="1">
    <citation type="submission" date="2020-06" db="EMBL/GenBank/DDBJ databases">
        <title>High-quality draft genome of sulfate reducer Desulfobacter latus type strain AcrS2 isolated from marine sediment.</title>
        <authorList>
            <person name="Hoppe M."/>
            <person name="Larsen C.K."/>
            <person name="Marshall I.P.G."/>
            <person name="Schramm A."/>
            <person name="Marietou A.G."/>
        </authorList>
    </citation>
    <scope>NUCLEOTIDE SEQUENCE [LARGE SCALE GENOMIC DNA]</scope>
    <source>
        <strain evidence="2 3">AcRS2</strain>
    </source>
</reference>
<dbReference type="Gene3D" id="3.40.50.1010">
    <property type="entry name" value="5'-nuclease"/>
    <property type="match status" value="1"/>
</dbReference>
<dbReference type="EMBL" id="JACADJ010000020">
    <property type="protein sequence ID" value="NWH04936.1"/>
    <property type="molecule type" value="Genomic_DNA"/>
</dbReference>
<organism evidence="2 3">
    <name type="scientific">Desulfobacter latus</name>
    <dbReference type="NCBI Taxonomy" id="2292"/>
    <lineage>
        <taxon>Bacteria</taxon>
        <taxon>Pseudomonadati</taxon>
        <taxon>Thermodesulfobacteriota</taxon>
        <taxon>Desulfobacteria</taxon>
        <taxon>Desulfobacterales</taxon>
        <taxon>Desulfobacteraceae</taxon>
        <taxon>Desulfobacter</taxon>
    </lineage>
</organism>
<keyword evidence="3" id="KW-1185">Reference proteome</keyword>
<accession>A0A850TC32</accession>
<dbReference type="CDD" id="cd18692">
    <property type="entry name" value="PIN_VapC-like"/>
    <property type="match status" value="1"/>
</dbReference>
<comment type="caution">
    <text evidence="2">The sequence shown here is derived from an EMBL/GenBank/DDBJ whole genome shotgun (WGS) entry which is preliminary data.</text>
</comment>
<evidence type="ECO:0000313" key="2">
    <source>
        <dbReference type="EMBL" id="NWH04936.1"/>
    </source>
</evidence>
<name>A0A850TC32_9BACT</name>
<dbReference type="SUPFAM" id="SSF88723">
    <property type="entry name" value="PIN domain-like"/>
    <property type="match status" value="1"/>
</dbReference>
<evidence type="ECO:0000313" key="3">
    <source>
        <dbReference type="Proteomes" id="UP000553343"/>
    </source>
</evidence>
<dbReference type="InterPro" id="IPR029060">
    <property type="entry name" value="PIN-like_dom_sf"/>
</dbReference>
<gene>
    <name evidence="2" type="ORF">HXW94_08065</name>
</gene>
<dbReference type="InterPro" id="IPR002716">
    <property type="entry name" value="PIN_dom"/>
</dbReference>
<sequence length="143" mass="16361">MSAFKIDPEATYFIDTNIWLYAFIQGQDAEKNKMARTIIKKCEIVISTQIINEMCVNLIKKMAFSEIEIQNLIGSLHRKYSVFELSQDVLLKASQIRDAHSFSFWDSIVAASALDCDANWLISEDMQSGFLLEDRLKIVNPFA</sequence>
<evidence type="ECO:0000259" key="1">
    <source>
        <dbReference type="Pfam" id="PF01850"/>
    </source>
</evidence>